<organism evidence="1">
    <name type="scientific">marine sediment metagenome</name>
    <dbReference type="NCBI Taxonomy" id="412755"/>
    <lineage>
        <taxon>unclassified sequences</taxon>
        <taxon>metagenomes</taxon>
        <taxon>ecological metagenomes</taxon>
    </lineage>
</organism>
<comment type="caution">
    <text evidence="1">The sequence shown here is derived from an EMBL/GenBank/DDBJ whole genome shotgun (WGS) entry which is preliminary data.</text>
</comment>
<sequence length="74" mass="8277">MRRLSEESRRRLQEDWIRDNAGLSGSVVILPEGVTFEPAVMSTVGETVRQPPEQRPDLAARLERMGLGCRGVTL</sequence>
<reference evidence="1" key="1">
    <citation type="journal article" date="2015" name="Nature">
        <title>Complex archaea that bridge the gap between prokaryotes and eukaryotes.</title>
        <authorList>
            <person name="Spang A."/>
            <person name="Saw J.H."/>
            <person name="Jorgensen S.L."/>
            <person name="Zaremba-Niedzwiedzka K."/>
            <person name="Martijn J."/>
            <person name="Lind A.E."/>
            <person name="van Eijk R."/>
            <person name="Schleper C."/>
            <person name="Guy L."/>
            <person name="Ettema T.J."/>
        </authorList>
    </citation>
    <scope>NUCLEOTIDE SEQUENCE</scope>
</reference>
<dbReference type="AlphaFoldDB" id="A0A0F9KWV5"/>
<dbReference type="EMBL" id="LAZR01007197">
    <property type="protein sequence ID" value="KKM86804.1"/>
    <property type="molecule type" value="Genomic_DNA"/>
</dbReference>
<proteinExistence type="predicted"/>
<accession>A0A0F9KWV5</accession>
<name>A0A0F9KWV5_9ZZZZ</name>
<evidence type="ECO:0000313" key="1">
    <source>
        <dbReference type="EMBL" id="KKM86804.1"/>
    </source>
</evidence>
<protein>
    <submittedName>
        <fullName evidence="1">Uncharacterized protein</fullName>
    </submittedName>
</protein>
<gene>
    <name evidence="1" type="ORF">LCGC14_1275250</name>
</gene>